<organism evidence="1 2">
    <name type="scientific">Klebsiella pneumoniae</name>
    <dbReference type="NCBI Taxonomy" id="573"/>
    <lineage>
        <taxon>Bacteria</taxon>
        <taxon>Pseudomonadati</taxon>
        <taxon>Pseudomonadota</taxon>
        <taxon>Gammaproteobacteria</taxon>
        <taxon>Enterobacterales</taxon>
        <taxon>Enterobacteriaceae</taxon>
        <taxon>Klebsiella/Raoultella group</taxon>
        <taxon>Klebsiella</taxon>
        <taxon>Klebsiella pneumoniae complex</taxon>
    </lineage>
</organism>
<comment type="caution">
    <text evidence="1">The sequence shown here is derived from an EMBL/GenBank/DDBJ whole genome shotgun (WGS) entry which is preliminary data.</text>
</comment>
<reference evidence="1" key="1">
    <citation type="submission" date="2020-10" db="EMBL/GenBank/DDBJ databases">
        <title>Genome Sequence of ESBL Producing Zambian Clinical Strains.</title>
        <authorList>
            <person name="Shawa M."/>
            <person name="Furuta Y."/>
            <person name="Simbotwe M."/>
            <person name="Mulenga E."/>
            <person name="Mubanga M."/>
            <person name="Mulenga G."/>
            <person name="Kaile C."/>
            <person name="Zorigt T."/>
            <person name="Hang'ombe B."/>
            <person name="Higashi H."/>
        </authorList>
    </citation>
    <scope>NUCLEOTIDE SEQUENCE</scope>
    <source>
        <strain evidence="1">Zam_UTH_09</strain>
    </source>
</reference>
<accession>A0A919LT63</accession>
<protein>
    <submittedName>
        <fullName evidence="1">Uncharacterized protein</fullName>
    </submittedName>
</protein>
<proteinExistence type="predicted"/>
<evidence type="ECO:0000313" key="1">
    <source>
        <dbReference type="EMBL" id="GHK51235.1"/>
    </source>
</evidence>
<dbReference type="AlphaFoldDB" id="A0A919LT63"/>
<sequence>MILMCVITSIQCIIVRYNAQAVVRAATLGENSPPVAYDAVKRPEKIRQMAVYFAQ</sequence>
<dbReference type="Proteomes" id="UP000655094">
    <property type="component" value="Unassembled WGS sequence"/>
</dbReference>
<gene>
    <name evidence="1" type="ORF">KPZU09_09710</name>
</gene>
<dbReference type="EMBL" id="BNFF01000001">
    <property type="protein sequence ID" value="GHK51235.1"/>
    <property type="molecule type" value="Genomic_DNA"/>
</dbReference>
<evidence type="ECO:0000313" key="2">
    <source>
        <dbReference type="Proteomes" id="UP000655094"/>
    </source>
</evidence>
<name>A0A919LT63_KLEPN</name>